<dbReference type="InterPro" id="IPR015943">
    <property type="entry name" value="WD40/YVTN_repeat-like_dom_sf"/>
</dbReference>
<accession>A0A0M9G7U3</accession>
<evidence type="ECO:0000256" key="4">
    <source>
        <dbReference type="ARBA" id="ARBA00022737"/>
    </source>
</evidence>
<dbReference type="AlphaFoldDB" id="A0A0M9G7U3"/>
<feature type="repeat" description="WD" evidence="6">
    <location>
        <begin position="82"/>
        <end position="116"/>
    </location>
</feature>
<dbReference type="SMART" id="SM00320">
    <property type="entry name" value="WD40"/>
    <property type="match status" value="6"/>
</dbReference>
<keyword evidence="9" id="KW-1185">Reference proteome</keyword>
<dbReference type="InterPro" id="IPR037363">
    <property type="entry name" value="Sec13/Seh1_fam"/>
</dbReference>
<dbReference type="Gene3D" id="2.130.10.10">
    <property type="entry name" value="YVTN repeat-like/Quinoprotein amine dehydrogenase"/>
    <property type="match status" value="1"/>
</dbReference>
<dbReference type="GO" id="GO:0031080">
    <property type="term" value="C:nuclear pore outer ring"/>
    <property type="evidence" value="ECO:0007669"/>
    <property type="project" value="TreeGrafter"/>
</dbReference>
<reference evidence="8 9" key="1">
    <citation type="submission" date="2015-07" db="EMBL/GenBank/DDBJ databases">
        <title>High-quality genome of monoxenous trypanosomatid Leptomonas pyrrhocoris.</title>
        <authorList>
            <person name="Flegontov P."/>
            <person name="Butenko A."/>
            <person name="Firsov S."/>
            <person name="Vlcek C."/>
            <person name="Logacheva M.D."/>
            <person name="Field M."/>
            <person name="Filatov D."/>
            <person name="Flegontova O."/>
            <person name="Gerasimov E."/>
            <person name="Jackson A.P."/>
            <person name="Kelly S."/>
            <person name="Opperdoes F."/>
            <person name="O'Reilly A."/>
            <person name="Votypka J."/>
            <person name="Yurchenko V."/>
            <person name="Lukes J."/>
        </authorList>
    </citation>
    <scope>NUCLEOTIDE SEQUENCE [LARGE SCALE GENOMIC DNA]</scope>
    <source>
        <strain evidence="8">H10</strain>
    </source>
</reference>
<dbReference type="FunFam" id="2.130.10.10:FF:001024">
    <property type="entry name" value="Protein transport protein Sec13, putative"/>
    <property type="match status" value="1"/>
</dbReference>
<name>A0A0M9G7U3_LEPPY</name>
<evidence type="ECO:0000256" key="1">
    <source>
        <dbReference type="ARBA" id="ARBA00010102"/>
    </source>
</evidence>
<dbReference type="InterPro" id="IPR001680">
    <property type="entry name" value="WD40_rpt"/>
</dbReference>
<protein>
    <submittedName>
        <fullName evidence="8">Uncharacterized protein</fullName>
    </submittedName>
</protein>
<proteinExistence type="inferred from homology"/>
<keyword evidence="4" id="KW-0677">Repeat</keyword>
<feature type="region of interest" description="Disordered" evidence="7">
    <location>
        <begin position="1"/>
        <end position="21"/>
    </location>
</feature>
<dbReference type="PANTHER" id="PTHR11024:SF5">
    <property type="entry name" value="TRANSPORT PROTEIN SEC13, PUTATIVE-RELATED"/>
    <property type="match status" value="1"/>
</dbReference>
<evidence type="ECO:0000256" key="6">
    <source>
        <dbReference type="PROSITE-ProRule" id="PRU00221"/>
    </source>
</evidence>
<gene>
    <name evidence="8" type="ORF">ABB37_01035</name>
</gene>
<dbReference type="PROSITE" id="PS50082">
    <property type="entry name" value="WD_REPEATS_2"/>
    <property type="match status" value="1"/>
</dbReference>
<evidence type="ECO:0000256" key="7">
    <source>
        <dbReference type="SAM" id="MobiDB-lite"/>
    </source>
</evidence>
<dbReference type="OrthoDB" id="364224at2759"/>
<organism evidence="8 9">
    <name type="scientific">Leptomonas pyrrhocoris</name>
    <name type="common">Firebug parasite</name>
    <dbReference type="NCBI Taxonomy" id="157538"/>
    <lineage>
        <taxon>Eukaryota</taxon>
        <taxon>Discoba</taxon>
        <taxon>Euglenozoa</taxon>
        <taxon>Kinetoplastea</taxon>
        <taxon>Metakinetoplastina</taxon>
        <taxon>Trypanosomatida</taxon>
        <taxon>Trypanosomatidae</taxon>
        <taxon>Leishmaniinae</taxon>
        <taxon>Leptomonas</taxon>
    </lineage>
</organism>
<dbReference type="GO" id="GO:0006606">
    <property type="term" value="P:protein import into nucleus"/>
    <property type="evidence" value="ECO:0007669"/>
    <property type="project" value="TreeGrafter"/>
</dbReference>
<evidence type="ECO:0000313" key="9">
    <source>
        <dbReference type="Proteomes" id="UP000037923"/>
    </source>
</evidence>
<keyword evidence="2" id="KW-0813">Transport</keyword>
<evidence type="ECO:0000313" key="8">
    <source>
        <dbReference type="EMBL" id="KPA84480.1"/>
    </source>
</evidence>
<evidence type="ECO:0000256" key="5">
    <source>
        <dbReference type="ARBA" id="ARBA00022927"/>
    </source>
</evidence>
<comment type="similarity">
    <text evidence="1">Belongs to the WD repeat SEC13 family.</text>
</comment>
<keyword evidence="3 6" id="KW-0853">WD repeat</keyword>
<dbReference type="RefSeq" id="XP_015662919.1">
    <property type="nucleotide sequence ID" value="XM_015797399.1"/>
</dbReference>
<dbReference type="EMBL" id="LGTL01000002">
    <property type="protein sequence ID" value="KPA84480.1"/>
    <property type="molecule type" value="Genomic_DNA"/>
</dbReference>
<dbReference type="GO" id="GO:0030127">
    <property type="term" value="C:COPII vesicle coat"/>
    <property type="evidence" value="ECO:0007669"/>
    <property type="project" value="TreeGrafter"/>
</dbReference>
<dbReference type="PANTHER" id="PTHR11024">
    <property type="entry name" value="NUCLEAR PORE COMPLEX PROTEIN SEC13 / SEH1 FAMILY MEMBER"/>
    <property type="match status" value="1"/>
</dbReference>
<evidence type="ECO:0000256" key="2">
    <source>
        <dbReference type="ARBA" id="ARBA00022448"/>
    </source>
</evidence>
<dbReference type="InterPro" id="IPR036322">
    <property type="entry name" value="WD40_repeat_dom_sf"/>
</dbReference>
<dbReference type="Proteomes" id="UP000037923">
    <property type="component" value="Unassembled WGS sequence"/>
</dbReference>
<dbReference type="Pfam" id="PF00400">
    <property type="entry name" value="WD40"/>
    <property type="match status" value="3"/>
</dbReference>
<dbReference type="GO" id="GO:0090114">
    <property type="term" value="P:COPII-coated vesicle budding"/>
    <property type="evidence" value="ECO:0007669"/>
    <property type="project" value="TreeGrafter"/>
</dbReference>
<dbReference type="GeneID" id="26901330"/>
<dbReference type="GO" id="GO:0005198">
    <property type="term" value="F:structural molecule activity"/>
    <property type="evidence" value="ECO:0007669"/>
    <property type="project" value="InterPro"/>
</dbReference>
<dbReference type="SUPFAM" id="SSF50978">
    <property type="entry name" value="WD40 repeat-like"/>
    <property type="match status" value="1"/>
</dbReference>
<keyword evidence="5" id="KW-0653">Protein transport</keyword>
<comment type="caution">
    <text evidence="8">The sequence shown here is derived from an EMBL/GenBank/DDBJ whole genome shotgun (WGS) entry which is preliminary data.</text>
</comment>
<sequence length="350" mass="38256">MRAQSFPQMPRAPGMFQRQPVNQGIPAAPAVQQRPVVQEHSDVIHDTQFDYYGLQLATASSDRTIGIHVARAGAPLHRVATLTGHEGPVWMVSWAHPRFGNLLASASYDQKAIIWKEIPQGSSNWVPVHVIDIHQGSVNAVQWAQEEYGPVVATASSDGAVAITTYRGGCWQPSIKLSNNSNQIAHAMGATCVAFAPFKSTLADHMVVASGGCDSHVRLWVSPSAAEGGLSFELHQVLEAHADWVRDVAFCPTSPASRFVVLASCGQDKTVVIYRKPWEQLCAEIGDGPAQATEWERSVIAFTEPVWRLSWAPSGEMLVVTNAQSEVFVLREGADFTEPWIKLPLKDFQK</sequence>
<evidence type="ECO:0000256" key="3">
    <source>
        <dbReference type="ARBA" id="ARBA00022574"/>
    </source>
</evidence>
<dbReference type="OMA" id="REGDQWE"/>
<dbReference type="VEuPathDB" id="TriTrypDB:LpyrH10_02_0090"/>